<reference evidence="2 3" key="1">
    <citation type="submission" date="2019-03" db="EMBL/GenBank/DDBJ databases">
        <authorList>
            <person name="Kim M.K.M."/>
        </authorList>
    </citation>
    <scope>NUCLEOTIDE SEQUENCE [LARGE SCALE GENOMIC DNA]</scope>
    <source>
        <strain evidence="2 3">17J68-12</strain>
    </source>
</reference>
<proteinExistence type="predicted"/>
<evidence type="ECO:0000313" key="2">
    <source>
        <dbReference type="EMBL" id="TCJ18773.1"/>
    </source>
</evidence>
<dbReference type="RefSeq" id="WP_131446766.1">
    <property type="nucleotide sequence ID" value="NZ_SJZI01000003.1"/>
</dbReference>
<gene>
    <name evidence="2" type="ORF">EPD60_03160</name>
</gene>
<dbReference type="OrthoDB" id="1494595at2"/>
<comment type="caution">
    <text evidence="2">The sequence shown here is derived from an EMBL/GenBank/DDBJ whole genome shotgun (WGS) entry which is preliminary data.</text>
</comment>
<keyword evidence="1" id="KW-0732">Signal</keyword>
<organism evidence="2 3">
    <name type="scientific">Flaviaesturariibacter flavus</name>
    <dbReference type="NCBI Taxonomy" id="2502780"/>
    <lineage>
        <taxon>Bacteria</taxon>
        <taxon>Pseudomonadati</taxon>
        <taxon>Bacteroidota</taxon>
        <taxon>Chitinophagia</taxon>
        <taxon>Chitinophagales</taxon>
        <taxon>Chitinophagaceae</taxon>
        <taxon>Flaviaestuariibacter</taxon>
    </lineage>
</organism>
<accession>A0A4R1BMS9</accession>
<evidence type="ECO:0000313" key="3">
    <source>
        <dbReference type="Proteomes" id="UP000295334"/>
    </source>
</evidence>
<protein>
    <submittedName>
        <fullName evidence="2">T9SS type A sorting domain-containing protein</fullName>
    </submittedName>
</protein>
<sequence length="211" mass="23957">MRLNALFFTLCLLVLGSSAFAQTQQSSYGFLSLSGRDEKNNAVITWETIQELTITDFNIQQSTDGHRFETIGTISANYDTLAIRHQYRFVDAQAAADGKLVYYRLQININNGRTLYSKILMVRFDEELEEKLSFYPNTVSTSLPLALATRYEGGARLQIVDAYGRIQQSEALQVTPGNTFRSIDVSRLPRGQYFAVVLGDGLRLQQRFFRQ</sequence>
<feature type="chain" id="PRO_5020665357" evidence="1">
    <location>
        <begin position="22"/>
        <end position="211"/>
    </location>
</feature>
<feature type="signal peptide" evidence="1">
    <location>
        <begin position="1"/>
        <end position="21"/>
    </location>
</feature>
<keyword evidence="3" id="KW-1185">Reference proteome</keyword>
<dbReference type="AlphaFoldDB" id="A0A4R1BMS9"/>
<name>A0A4R1BMS9_9BACT</name>
<evidence type="ECO:0000256" key="1">
    <source>
        <dbReference type="SAM" id="SignalP"/>
    </source>
</evidence>
<dbReference type="EMBL" id="SJZI01000003">
    <property type="protein sequence ID" value="TCJ18773.1"/>
    <property type="molecule type" value="Genomic_DNA"/>
</dbReference>
<dbReference type="Proteomes" id="UP000295334">
    <property type="component" value="Unassembled WGS sequence"/>
</dbReference>